<keyword evidence="1" id="KW-0812">Transmembrane</keyword>
<dbReference type="AlphaFoldDB" id="A0A0P7V3N0"/>
<sequence length="74" mass="8482">MDLTLRFVACLCSRPDTRLSWLFSPLRIACILIWRHYKVHFVLLLMGLLLLLFLALLVFSMPGSLSHRIVNLGG</sequence>
<comment type="caution">
    <text evidence="3">The sequence shown here is derived from an EMBL/GenBank/DDBJ whole genome shotgun (WGS) entry which is preliminary data.</text>
</comment>
<name>A0A0P7V3N0_SCLFO</name>
<keyword evidence="1" id="KW-1133">Transmembrane helix</keyword>
<dbReference type="InterPro" id="IPR032362">
    <property type="entry name" value="Ferlin_C"/>
</dbReference>
<feature type="domain" description="Ferlin C-terminal" evidence="2">
    <location>
        <begin position="13"/>
        <end position="69"/>
    </location>
</feature>
<evidence type="ECO:0000256" key="1">
    <source>
        <dbReference type="SAM" id="Phobius"/>
    </source>
</evidence>
<dbReference type="Proteomes" id="UP000034805">
    <property type="component" value="Unassembled WGS sequence"/>
</dbReference>
<accession>A0A0P7V3N0</accession>
<evidence type="ECO:0000313" key="3">
    <source>
        <dbReference type="EMBL" id="KPP67202.1"/>
    </source>
</evidence>
<feature type="transmembrane region" description="Helical" evidence="1">
    <location>
        <begin position="39"/>
        <end position="59"/>
    </location>
</feature>
<proteinExistence type="predicted"/>
<keyword evidence="1" id="KW-0472">Membrane</keyword>
<evidence type="ECO:0000259" key="2">
    <source>
        <dbReference type="Pfam" id="PF16165"/>
    </source>
</evidence>
<reference evidence="3 4" key="1">
    <citation type="submission" date="2015-08" db="EMBL/GenBank/DDBJ databases">
        <title>The genome of the Asian arowana (Scleropages formosus).</title>
        <authorList>
            <person name="Tan M.H."/>
            <person name="Gan H.M."/>
            <person name="Croft L.J."/>
            <person name="Austin C.M."/>
        </authorList>
    </citation>
    <scope>NUCLEOTIDE SEQUENCE [LARGE SCALE GENOMIC DNA]</scope>
    <source>
        <strain evidence="3">Aro1</strain>
    </source>
</reference>
<evidence type="ECO:0000313" key="4">
    <source>
        <dbReference type="Proteomes" id="UP000034805"/>
    </source>
</evidence>
<protein>
    <recommendedName>
        <fullName evidence="2">Ferlin C-terminal domain-containing protein</fullName>
    </recommendedName>
</protein>
<organism evidence="3 4">
    <name type="scientific">Scleropages formosus</name>
    <name type="common">Asian bonytongue</name>
    <name type="synonym">Osteoglossum formosum</name>
    <dbReference type="NCBI Taxonomy" id="113540"/>
    <lineage>
        <taxon>Eukaryota</taxon>
        <taxon>Metazoa</taxon>
        <taxon>Chordata</taxon>
        <taxon>Craniata</taxon>
        <taxon>Vertebrata</taxon>
        <taxon>Euteleostomi</taxon>
        <taxon>Actinopterygii</taxon>
        <taxon>Neopterygii</taxon>
        <taxon>Teleostei</taxon>
        <taxon>Osteoglossocephala</taxon>
        <taxon>Osteoglossomorpha</taxon>
        <taxon>Osteoglossiformes</taxon>
        <taxon>Osteoglossidae</taxon>
        <taxon>Scleropages</taxon>
    </lineage>
</organism>
<dbReference type="EMBL" id="JARO02005181">
    <property type="protein sequence ID" value="KPP67202.1"/>
    <property type="molecule type" value="Genomic_DNA"/>
</dbReference>
<gene>
    <name evidence="3" type="ORF">Z043_114230</name>
</gene>
<dbReference type="Pfam" id="PF16165">
    <property type="entry name" value="Ferlin_C"/>
    <property type="match status" value="1"/>
</dbReference>